<dbReference type="Proteomes" id="UP000239757">
    <property type="component" value="Unassembled WGS sequence"/>
</dbReference>
<name>A0A2P5WE44_GOSBA</name>
<protein>
    <recommendedName>
        <fullName evidence="3">RNase H type-1 domain-containing protein</fullName>
    </recommendedName>
</protein>
<dbReference type="EMBL" id="KZ667978">
    <property type="protein sequence ID" value="PPR89352.1"/>
    <property type="molecule type" value="Genomic_DNA"/>
</dbReference>
<proteinExistence type="predicted"/>
<accession>A0A2P5WE44</accession>
<evidence type="ECO:0008006" key="3">
    <source>
        <dbReference type="Google" id="ProtNLM"/>
    </source>
</evidence>
<evidence type="ECO:0000313" key="1">
    <source>
        <dbReference type="EMBL" id="PPR89352.1"/>
    </source>
</evidence>
<evidence type="ECO:0000313" key="2">
    <source>
        <dbReference type="Proteomes" id="UP000239757"/>
    </source>
</evidence>
<sequence>MCFEIAFLPFRVWNRLLVCLAGTYNDSDLVSWLGFLCQAHTWDKLALILTTIWALWWSRNMYYHEGPVWTSIESVSFIQSYMGGLSMLAVPGTVSAVLRTARWHPPTAPIRGSHSSCSGVVVQDAQRHVLGACTRMHATIVCHCFIEQNRVAHQLAPLGFRWTSDHFWVEEILFSVEGAVVADGRSSAPLP</sequence>
<gene>
    <name evidence="1" type="ORF">GOBAR_AA31333</name>
</gene>
<dbReference type="AlphaFoldDB" id="A0A2P5WE44"/>
<dbReference type="OrthoDB" id="10447916at2759"/>
<reference evidence="1 2" key="1">
    <citation type="submission" date="2015-01" db="EMBL/GenBank/DDBJ databases">
        <title>Genome of allotetraploid Gossypium barbadense reveals genomic plasticity and fiber elongation in cotton evolution.</title>
        <authorList>
            <person name="Chen X."/>
            <person name="Liu X."/>
            <person name="Zhao B."/>
            <person name="Zheng H."/>
            <person name="Hu Y."/>
            <person name="Lu G."/>
            <person name="Yang C."/>
            <person name="Chen J."/>
            <person name="Shan C."/>
            <person name="Zhang L."/>
            <person name="Zhou Y."/>
            <person name="Wang L."/>
            <person name="Guo W."/>
            <person name="Bai Y."/>
            <person name="Ruan J."/>
            <person name="Shangguan X."/>
            <person name="Mao Y."/>
            <person name="Jiang J."/>
            <person name="Zhu Y."/>
            <person name="Lei J."/>
            <person name="Kang H."/>
            <person name="Chen S."/>
            <person name="He X."/>
            <person name="Wang R."/>
            <person name="Wang Y."/>
            <person name="Chen J."/>
            <person name="Wang L."/>
            <person name="Yu S."/>
            <person name="Wang B."/>
            <person name="Wei J."/>
            <person name="Song S."/>
            <person name="Lu X."/>
            <person name="Gao Z."/>
            <person name="Gu W."/>
            <person name="Deng X."/>
            <person name="Ma D."/>
            <person name="Wang S."/>
            <person name="Liang W."/>
            <person name="Fang L."/>
            <person name="Cai C."/>
            <person name="Zhu X."/>
            <person name="Zhou B."/>
            <person name="Zhang Y."/>
            <person name="Chen Z."/>
            <person name="Xu S."/>
            <person name="Zhu R."/>
            <person name="Wang S."/>
            <person name="Zhang T."/>
            <person name="Zhao G."/>
        </authorList>
    </citation>
    <scope>NUCLEOTIDE SEQUENCE [LARGE SCALE GENOMIC DNA]</scope>
    <source>
        <strain evidence="2">cv. Xinhai21</strain>
        <tissue evidence="1">Leaf</tissue>
    </source>
</reference>
<organism evidence="1 2">
    <name type="scientific">Gossypium barbadense</name>
    <name type="common">Sea Island cotton</name>
    <name type="synonym">Hibiscus barbadensis</name>
    <dbReference type="NCBI Taxonomy" id="3634"/>
    <lineage>
        <taxon>Eukaryota</taxon>
        <taxon>Viridiplantae</taxon>
        <taxon>Streptophyta</taxon>
        <taxon>Embryophyta</taxon>
        <taxon>Tracheophyta</taxon>
        <taxon>Spermatophyta</taxon>
        <taxon>Magnoliopsida</taxon>
        <taxon>eudicotyledons</taxon>
        <taxon>Gunneridae</taxon>
        <taxon>Pentapetalae</taxon>
        <taxon>rosids</taxon>
        <taxon>malvids</taxon>
        <taxon>Malvales</taxon>
        <taxon>Malvaceae</taxon>
        <taxon>Malvoideae</taxon>
        <taxon>Gossypium</taxon>
    </lineage>
</organism>